<dbReference type="PANTHER" id="PTHR37042">
    <property type="entry name" value="OUTER MEMBRANE PROTEIN RV1973"/>
    <property type="match status" value="1"/>
</dbReference>
<dbReference type="Proteomes" id="UP000238362">
    <property type="component" value="Unassembled WGS sequence"/>
</dbReference>
<dbReference type="GO" id="GO:0016020">
    <property type="term" value="C:membrane"/>
    <property type="evidence" value="ECO:0007669"/>
    <property type="project" value="UniProtKB-SubCell"/>
</dbReference>
<keyword evidence="4" id="KW-0812">Transmembrane</keyword>
<protein>
    <submittedName>
        <fullName evidence="5">Mce-associated membrane protein</fullName>
    </submittedName>
</protein>
<comment type="subcellular location">
    <subcellularLocation>
        <location evidence="1">Membrane</location>
    </subcellularLocation>
</comment>
<evidence type="ECO:0000256" key="1">
    <source>
        <dbReference type="ARBA" id="ARBA00004370"/>
    </source>
</evidence>
<evidence type="ECO:0000256" key="2">
    <source>
        <dbReference type="ARBA" id="ARBA00023136"/>
    </source>
</evidence>
<accession>A0A2T0LS88</accession>
<dbReference type="PANTHER" id="PTHR37042:SF4">
    <property type="entry name" value="OUTER MEMBRANE PROTEIN RV1973"/>
    <property type="match status" value="1"/>
</dbReference>
<organism evidence="5 6">
    <name type="scientific">Prauserella shujinwangii</name>
    <dbReference type="NCBI Taxonomy" id="1453103"/>
    <lineage>
        <taxon>Bacteria</taxon>
        <taxon>Bacillati</taxon>
        <taxon>Actinomycetota</taxon>
        <taxon>Actinomycetes</taxon>
        <taxon>Pseudonocardiales</taxon>
        <taxon>Pseudonocardiaceae</taxon>
        <taxon>Prauserella</taxon>
    </lineage>
</organism>
<evidence type="ECO:0000313" key="5">
    <source>
        <dbReference type="EMBL" id="PRX46475.1"/>
    </source>
</evidence>
<name>A0A2T0LS88_9PSEU</name>
<keyword evidence="4" id="KW-1133">Transmembrane helix</keyword>
<evidence type="ECO:0000256" key="4">
    <source>
        <dbReference type="SAM" id="Phobius"/>
    </source>
</evidence>
<dbReference type="RefSeq" id="WP_245900784.1">
    <property type="nucleotide sequence ID" value="NZ_PVNH01000007.1"/>
</dbReference>
<gene>
    <name evidence="5" type="ORF">B0I33_10752</name>
</gene>
<dbReference type="EMBL" id="PVNH01000007">
    <property type="protein sequence ID" value="PRX46475.1"/>
    <property type="molecule type" value="Genomic_DNA"/>
</dbReference>
<dbReference type="AlphaFoldDB" id="A0A2T0LS88"/>
<feature type="compositionally biased region" description="Low complexity" evidence="3">
    <location>
        <begin position="1"/>
        <end position="29"/>
    </location>
</feature>
<evidence type="ECO:0000256" key="3">
    <source>
        <dbReference type="SAM" id="MobiDB-lite"/>
    </source>
</evidence>
<feature type="transmembrane region" description="Helical" evidence="4">
    <location>
        <begin position="35"/>
        <end position="57"/>
    </location>
</feature>
<sequence length="201" mass="21218">MSGDARATTTTRTKQTAAASGTDGTSGTDTPRRRATLAAVLAGVLVLAVAATVLAGAQSARLRDPGGNAALADRAATEEVTEQVGAGLKAIFSYDYNNLARTERAADRVLVGRAVGQYRERFAEAREQAERQRLVRTTTVRSIGVKELHGGTARLLVFLDQQTLRAGAGGEDRRQDPVTAVLDVTAEKSGGEWRIADLTPL</sequence>
<feature type="region of interest" description="Disordered" evidence="3">
    <location>
        <begin position="1"/>
        <end position="31"/>
    </location>
</feature>
<keyword evidence="6" id="KW-1185">Reference proteome</keyword>
<keyword evidence="2 4" id="KW-0472">Membrane</keyword>
<proteinExistence type="predicted"/>
<reference evidence="5 6" key="1">
    <citation type="submission" date="2018-03" db="EMBL/GenBank/DDBJ databases">
        <title>Genomic Encyclopedia of Type Strains, Phase III (KMG-III): the genomes of soil and plant-associated and newly described type strains.</title>
        <authorList>
            <person name="Whitman W."/>
        </authorList>
    </citation>
    <scope>NUCLEOTIDE SEQUENCE [LARGE SCALE GENOMIC DNA]</scope>
    <source>
        <strain evidence="5 6">CGMCC 4.7125</strain>
    </source>
</reference>
<evidence type="ECO:0000313" key="6">
    <source>
        <dbReference type="Proteomes" id="UP000238362"/>
    </source>
</evidence>
<comment type="caution">
    <text evidence="5">The sequence shown here is derived from an EMBL/GenBank/DDBJ whole genome shotgun (WGS) entry which is preliminary data.</text>
</comment>